<dbReference type="GO" id="GO:0004252">
    <property type="term" value="F:serine-type endopeptidase activity"/>
    <property type="evidence" value="ECO:0007669"/>
    <property type="project" value="InterPro"/>
</dbReference>
<dbReference type="Gene3D" id="2.40.10.10">
    <property type="entry name" value="Trypsin-like serine proteases"/>
    <property type="match status" value="2"/>
</dbReference>
<evidence type="ECO:0000313" key="3">
    <source>
        <dbReference type="EMBL" id="QJD85336.1"/>
    </source>
</evidence>
<keyword evidence="1" id="KW-0645">Protease</keyword>
<protein>
    <submittedName>
        <fullName evidence="3">Trypsin-like peptidase domain-containing protein</fullName>
    </submittedName>
</protein>
<gene>
    <name evidence="3" type="ORF">HH215_20600</name>
</gene>
<keyword evidence="2" id="KW-0732">Signal</keyword>
<evidence type="ECO:0000313" key="4">
    <source>
        <dbReference type="Proteomes" id="UP000502248"/>
    </source>
</evidence>
<dbReference type="KEGG" id="cheb:HH215_20600"/>
<dbReference type="GO" id="GO:0006508">
    <property type="term" value="P:proteolysis"/>
    <property type="evidence" value="ECO:0007669"/>
    <property type="project" value="InterPro"/>
</dbReference>
<dbReference type="Pfam" id="PF13365">
    <property type="entry name" value="Trypsin_2"/>
    <property type="match status" value="1"/>
</dbReference>
<feature type="signal peptide" evidence="2">
    <location>
        <begin position="1"/>
        <end position="22"/>
    </location>
</feature>
<proteinExistence type="predicted"/>
<keyword evidence="1" id="KW-0720">Serine protease</keyword>
<accession>A0A7Z2VLP4</accession>
<evidence type="ECO:0000256" key="2">
    <source>
        <dbReference type="SAM" id="SignalP"/>
    </source>
</evidence>
<keyword evidence="1" id="KW-0378">Hydrolase</keyword>
<organism evidence="3 4">
    <name type="scientific">Cohnella herbarum</name>
    <dbReference type="NCBI Taxonomy" id="2728023"/>
    <lineage>
        <taxon>Bacteria</taxon>
        <taxon>Bacillati</taxon>
        <taxon>Bacillota</taxon>
        <taxon>Bacilli</taxon>
        <taxon>Bacillales</taxon>
        <taxon>Paenibacillaceae</taxon>
        <taxon>Cohnella</taxon>
    </lineage>
</organism>
<dbReference type="AlphaFoldDB" id="A0A7Z2VLP4"/>
<reference evidence="3 4" key="1">
    <citation type="submission" date="2020-04" db="EMBL/GenBank/DDBJ databases">
        <title>Genome sequencing of novel species.</title>
        <authorList>
            <person name="Heo J."/>
            <person name="Kim S.-J."/>
            <person name="Kim J.-S."/>
            <person name="Hong S.-B."/>
            <person name="Kwon S.-W."/>
        </authorList>
    </citation>
    <scope>NUCLEOTIDE SEQUENCE [LARGE SCALE GENOMIC DNA]</scope>
    <source>
        <strain evidence="3 4">MFER-1</strain>
    </source>
</reference>
<dbReference type="SUPFAM" id="SSF50494">
    <property type="entry name" value="Trypsin-like serine proteases"/>
    <property type="match status" value="1"/>
</dbReference>
<name>A0A7Z2VLP4_9BACL</name>
<dbReference type="PRINTS" id="PR00834">
    <property type="entry name" value="PROTEASES2C"/>
</dbReference>
<dbReference type="RefSeq" id="WP_169281601.1">
    <property type="nucleotide sequence ID" value="NZ_CP051680.1"/>
</dbReference>
<dbReference type="PANTHER" id="PTHR22939">
    <property type="entry name" value="SERINE PROTEASE FAMILY S1C HTRA-RELATED"/>
    <property type="match status" value="1"/>
</dbReference>
<dbReference type="InterPro" id="IPR043504">
    <property type="entry name" value="Peptidase_S1_PA_chymotrypsin"/>
</dbReference>
<dbReference type="EMBL" id="CP051680">
    <property type="protein sequence ID" value="QJD85336.1"/>
    <property type="molecule type" value="Genomic_DNA"/>
</dbReference>
<dbReference type="Proteomes" id="UP000502248">
    <property type="component" value="Chromosome"/>
</dbReference>
<evidence type="ECO:0000256" key="1">
    <source>
        <dbReference type="ARBA" id="ARBA00022825"/>
    </source>
</evidence>
<dbReference type="InterPro" id="IPR009003">
    <property type="entry name" value="Peptidase_S1_PA"/>
</dbReference>
<keyword evidence="4" id="KW-1185">Reference proteome</keyword>
<dbReference type="InterPro" id="IPR001940">
    <property type="entry name" value="Peptidase_S1C"/>
</dbReference>
<feature type="chain" id="PRO_5031284827" evidence="2">
    <location>
        <begin position="23"/>
        <end position="385"/>
    </location>
</feature>
<sequence length="385" mass="42109">MKRKTILAFILLSFVFAGVASAAALWGAYKGSPIVRVKVDGAVYKNAVPAISFNNQTYVPLNVLDKAGVKYAQDKKNQTLELNSNGLNKAVKQLYSVTLTDKDAGIEASTSFYQIEANEDEDWDDILDSFDKLLKVDAATLKVDYYTTPSYEWKGSIAVSKSIYVKYKQGKITDDQLSNAWVVEGKLFRAPLTAKEIAKLQNAVGYVMVYDENGKSLGQGSGFVINENTFLTNYHVAGEASKITVTVDKKTYDLSDWYYFKDEAKDIFAAAISTAFDDKGNATGSSPEHYLDYTTALPEVGDKVYAIGSPNGLENTVSDGIVSSIRTIDGVTYIQHTADTEVGSSGGVLLNEYGEVIGITTFGVSNTTLDFAVPMKYFQSNWDNL</sequence>
<dbReference type="PANTHER" id="PTHR22939:SF129">
    <property type="entry name" value="SERINE PROTEASE HTRA2, MITOCHONDRIAL"/>
    <property type="match status" value="1"/>
</dbReference>